<dbReference type="EMBL" id="JBICBT010000917">
    <property type="protein sequence ID" value="KAL3093131.1"/>
    <property type="molecule type" value="Genomic_DNA"/>
</dbReference>
<dbReference type="AlphaFoldDB" id="A0ABD2JR69"/>
<protein>
    <recommendedName>
        <fullName evidence="3">C2 domain-containing protein</fullName>
    </recommendedName>
</protein>
<sequence length="960" mass="104007">MPTNNAPPLSCLSSASPFRPSFVIRSFILLLIICFLFHFWPAVLSIRSAISILCPMALSSPPFVGVIGGRGAAGRRGSAVSVLFPPSPALGAGGSVANSLSPNSAYPAGFNPNRRRNSYAAGVLPELYVNEQNAGGRMSPATLAQQQQNYHHNGMAQQYGSQQHLLDPSAAYHRRRLPPTPLDLAEGRLSGSNETIWTEAMERGGGHTEGIIRRSSSPRVLPNPPNPQINHSPVQWSSNGGGTENATTNVTSQSDWNDANLSPHLCHFARRPSSRRRRLPAEPTPQTQQNQHQTSFEGSLPPMAHREQQTKYPMEAKGAVGAANDGNANGGEGRGGQLLLRSSSTRSARGQHGRSPGGLPPAPRQQQSLETDNCAVNSAKLCHTVSSLTNTTPGIGTSPSNGNAFLPPANDTKKLIGQNGENERTKEEKSHSTYRTNDLTSKQSECLIGRRQPQKSATNERELSVPVATAALTPTPQKVSTVSAPTTPREMQQKEQKNVMNLANASNSRKFSSDSPSVLSDLAAISSLNLQRNGSGSMAHLLEQQHILRREFTTTPNSDGAVSVSDSAGGCARSNSSSLSPSIEQLNCTASVSRSGSDAEIVADPSILGFDPSLYTNGPSPLFPLSSTGSSFSGPSSSAHATDQPSTSALPCDDQPRPRGLGLIHCTLQHFPVRKRLRVNVLKIEGLAGELRPDLEIQPFCKLLLTPGKKQQQQSVVKRGRDAVFNQEFFFDGVATEEIDSKLLQIEVCHCSMQKLQKDQEIGEVRIPLKDITQQLHTKREVRIVEELKLFTIGKKLGKLHISTCIEQEARRLTINLHKAEDLPKWGIIGAPDVQIRIRMQQGNGTEALKCSRVLKNTTTAVYKEAVMFLISTKETDLTQTKITISVHDLSRSVTGNDTIGAVFLGQLAIDKSEQDQWRNTMDHWGKEVKGVHLLKNAQGQATPEVHVVDVREEDEQGMD</sequence>
<dbReference type="PROSITE" id="PS50004">
    <property type="entry name" value="C2"/>
    <property type="match status" value="2"/>
</dbReference>
<name>A0ABD2JR69_9BILA</name>
<feature type="compositionally biased region" description="Polar residues" evidence="1">
    <location>
        <begin position="555"/>
        <end position="566"/>
    </location>
</feature>
<feature type="region of interest" description="Disordered" evidence="1">
    <location>
        <begin position="208"/>
        <end position="301"/>
    </location>
</feature>
<feature type="compositionally biased region" description="Polar residues" evidence="1">
    <location>
        <begin position="639"/>
        <end position="649"/>
    </location>
</feature>
<proteinExistence type="predicted"/>
<feature type="compositionally biased region" description="Basic and acidic residues" evidence="1">
    <location>
        <begin position="421"/>
        <end position="431"/>
    </location>
</feature>
<comment type="caution">
    <text evidence="4">The sequence shown here is derived from an EMBL/GenBank/DDBJ whole genome shotgun (WGS) entry which is preliminary data.</text>
</comment>
<accession>A0ABD2JR69</accession>
<feature type="compositionally biased region" description="Basic residues" evidence="1">
    <location>
        <begin position="267"/>
        <end position="278"/>
    </location>
</feature>
<feature type="compositionally biased region" description="Low complexity" evidence="1">
    <location>
        <begin position="626"/>
        <end position="638"/>
    </location>
</feature>
<gene>
    <name evidence="4" type="ORF">niasHT_022581</name>
</gene>
<reference evidence="4 5" key="1">
    <citation type="submission" date="2024-10" db="EMBL/GenBank/DDBJ databases">
        <authorList>
            <person name="Kim D."/>
        </authorList>
    </citation>
    <scope>NUCLEOTIDE SEQUENCE [LARGE SCALE GENOMIC DNA]</scope>
    <source>
        <strain evidence="4">BH-2024</strain>
    </source>
</reference>
<keyword evidence="2" id="KW-0472">Membrane</keyword>
<dbReference type="SUPFAM" id="SSF49562">
    <property type="entry name" value="C2 domain (Calcium/lipid-binding domain, CaLB)"/>
    <property type="match status" value="2"/>
</dbReference>
<evidence type="ECO:0000259" key="3">
    <source>
        <dbReference type="PROSITE" id="PS50004"/>
    </source>
</evidence>
<keyword evidence="2" id="KW-0812">Transmembrane</keyword>
<feature type="region of interest" description="Disordered" evidence="1">
    <location>
        <begin position="391"/>
        <end position="466"/>
    </location>
</feature>
<evidence type="ECO:0000256" key="1">
    <source>
        <dbReference type="SAM" id="MobiDB-lite"/>
    </source>
</evidence>
<keyword evidence="5" id="KW-1185">Reference proteome</keyword>
<feature type="compositionally biased region" description="Polar residues" evidence="1">
    <location>
        <begin position="433"/>
        <end position="444"/>
    </location>
</feature>
<dbReference type="InterPro" id="IPR000008">
    <property type="entry name" value="C2_dom"/>
</dbReference>
<evidence type="ECO:0000256" key="2">
    <source>
        <dbReference type="SAM" id="Phobius"/>
    </source>
</evidence>
<dbReference type="InterPro" id="IPR035892">
    <property type="entry name" value="C2_domain_sf"/>
</dbReference>
<feature type="transmembrane region" description="Helical" evidence="2">
    <location>
        <begin position="22"/>
        <end position="40"/>
    </location>
</feature>
<dbReference type="SMART" id="SM00239">
    <property type="entry name" value="C2"/>
    <property type="match status" value="2"/>
</dbReference>
<dbReference type="PANTHER" id="PTHR10024">
    <property type="entry name" value="SYNAPTOTAGMIN"/>
    <property type="match status" value="1"/>
</dbReference>
<organism evidence="4 5">
    <name type="scientific">Heterodera trifolii</name>
    <dbReference type="NCBI Taxonomy" id="157864"/>
    <lineage>
        <taxon>Eukaryota</taxon>
        <taxon>Metazoa</taxon>
        <taxon>Ecdysozoa</taxon>
        <taxon>Nematoda</taxon>
        <taxon>Chromadorea</taxon>
        <taxon>Rhabditida</taxon>
        <taxon>Tylenchina</taxon>
        <taxon>Tylenchomorpha</taxon>
        <taxon>Tylenchoidea</taxon>
        <taxon>Heteroderidae</taxon>
        <taxon>Heteroderinae</taxon>
        <taxon>Heterodera</taxon>
    </lineage>
</organism>
<evidence type="ECO:0000313" key="5">
    <source>
        <dbReference type="Proteomes" id="UP001620626"/>
    </source>
</evidence>
<evidence type="ECO:0000313" key="4">
    <source>
        <dbReference type="EMBL" id="KAL3093131.1"/>
    </source>
</evidence>
<feature type="region of interest" description="Disordered" evidence="1">
    <location>
        <begin position="343"/>
        <end position="370"/>
    </location>
</feature>
<keyword evidence="2" id="KW-1133">Transmembrane helix</keyword>
<feature type="region of interest" description="Disordered" evidence="1">
    <location>
        <begin position="555"/>
        <end position="583"/>
    </location>
</feature>
<feature type="domain" description="C2" evidence="3">
    <location>
        <begin position="658"/>
        <end position="782"/>
    </location>
</feature>
<dbReference type="Proteomes" id="UP001620626">
    <property type="component" value="Unassembled WGS sequence"/>
</dbReference>
<feature type="compositionally biased region" description="Polar residues" evidence="1">
    <location>
        <begin position="391"/>
        <end position="403"/>
    </location>
</feature>
<dbReference type="PANTHER" id="PTHR10024:SF348">
    <property type="entry name" value="SYNAPTOTAGMIN-17"/>
    <property type="match status" value="1"/>
</dbReference>
<feature type="region of interest" description="Disordered" evidence="1">
    <location>
        <begin position="626"/>
        <end position="654"/>
    </location>
</feature>
<feature type="domain" description="C2" evidence="3">
    <location>
        <begin position="796"/>
        <end position="919"/>
    </location>
</feature>
<dbReference type="Pfam" id="PF00168">
    <property type="entry name" value="C2"/>
    <property type="match status" value="2"/>
</dbReference>
<feature type="compositionally biased region" description="Polar residues" evidence="1">
    <location>
        <begin position="228"/>
        <end position="260"/>
    </location>
</feature>
<feature type="compositionally biased region" description="Low complexity" evidence="1">
    <location>
        <begin position="284"/>
        <end position="294"/>
    </location>
</feature>
<dbReference type="Gene3D" id="2.60.40.150">
    <property type="entry name" value="C2 domain"/>
    <property type="match status" value="2"/>
</dbReference>
<feature type="compositionally biased region" description="Polar residues" evidence="1">
    <location>
        <begin position="573"/>
        <end position="583"/>
    </location>
</feature>